<evidence type="ECO:0000313" key="1">
    <source>
        <dbReference type="EMBL" id="MPL82612.1"/>
    </source>
</evidence>
<gene>
    <name evidence="1" type="ORF">SDC9_28558</name>
</gene>
<dbReference type="PANTHER" id="PTHR40699">
    <property type="entry name" value="UPF0179 PROTEIN MJ1627"/>
    <property type="match status" value="1"/>
</dbReference>
<accession>A0A644UUY2</accession>
<dbReference type="PANTHER" id="PTHR40699:SF1">
    <property type="entry name" value="UPF0179 PROTEIN MJ1627"/>
    <property type="match status" value="1"/>
</dbReference>
<organism evidence="1">
    <name type="scientific">bioreactor metagenome</name>
    <dbReference type="NCBI Taxonomy" id="1076179"/>
    <lineage>
        <taxon>unclassified sequences</taxon>
        <taxon>metagenomes</taxon>
        <taxon>ecological metagenomes</taxon>
    </lineage>
</organism>
<dbReference type="Pfam" id="PF03684">
    <property type="entry name" value="UPF0179"/>
    <property type="match status" value="1"/>
</dbReference>
<protein>
    <submittedName>
        <fullName evidence="1">Uncharacterized protein</fullName>
    </submittedName>
</protein>
<dbReference type="EMBL" id="VSSQ01000165">
    <property type="protein sequence ID" value="MPL82612.1"/>
    <property type="molecule type" value="Genomic_DNA"/>
</dbReference>
<reference evidence="1" key="1">
    <citation type="submission" date="2019-08" db="EMBL/GenBank/DDBJ databases">
        <authorList>
            <person name="Kucharzyk K."/>
            <person name="Murdoch R.W."/>
            <person name="Higgins S."/>
            <person name="Loffler F."/>
        </authorList>
    </citation>
    <scope>NUCLEOTIDE SEQUENCE</scope>
</reference>
<dbReference type="AlphaFoldDB" id="A0A644UUY2"/>
<dbReference type="HAMAP" id="MF_00498">
    <property type="entry name" value="UPF0179"/>
    <property type="match status" value="1"/>
</dbReference>
<name>A0A644UUY2_9ZZZZ</name>
<comment type="caution">
    <text evidence="1">The sequence shown here is derived from an EMBL/GenBank/DDBJ whole genome shotgun (WGS) entry which is preliminary data.</text>
</comment>
<sequence>MDKEETIVTIVGSVYAHEGAEFVYAGKAAECESCKVAKVCHNAKLREGKRYRVVSVRKTKHDCAVHEGGAKAVEVDETIITAVIPTSQATRRTRITYTPVCDDVFCKGYAFCHPDGLTEKGRYVVLEVLGPYSECPKGVKNLKLVEMRSVPT</sequence>
<dbReference type="InterPro" id="IPR005369">
    <property type="entry name" value="UPF0179"/>
</dbReference>
<proteinExistence type="inferred from homology"/>